<dbReference type="Gene3D" id="2.40.50.100">
    <property type="match status" value="2"/>
</dbReference>
<dbReference type="RefSeq" id="WP_250196812.1">
    <property type="nucleotide sequence ID" value="NZ_CP097636.1"/>
</dbReference>
<comment type="similarity">
    <text evidence="1 5">Belongs to the ModE family.</text>
</comment>
<dbReference type="InterPro" id="IPR000847">
    <property type="entry name" value="LysR_HTH_N"/>
</dbReference>
<gene>
    <name evidence="7" type="ORF">MW290_23710</name>
</gene>
<evidence type="ECO:0000256" key="5">
    <source>
        <dbReference type="PIRNR" id="PIRNR005763"/>
    </source>
</evidence>
<sequence length="273" mass="28664">MARHARRPERPRLGGELWVDCGAERLGGAARMALLRAVADEGSLTRAAQAVGLSYKGAWDAIEAMNRAAGQPLVERSAGGRGGGSTRLTEPGRLLLDRYEQVAAVHQRLLHLLDEEAFDLQAEVSLTRWMILKTSARNQFNGRVTAIRAGAVNDEVEISVADGPRVVATVTRDSTDALGLRLNMPAVALVKASSVMLATELDGLRLSARNQFAGVVRQVQPGAVNSEVTLDLDAGGSVTAIVTQSSVQAMGLAAGGRATAFFKAGSVIVAVSA</sequence>
<keyword evidence="4" id="KW-0677">Repeat</keyword>
<reference evidence="7" key="1">
    <citation type="submission" date="2022-05" db="EMBL/GenBank/DDBJ databases">
        <title>An RpoN-dependent PEP-CTERM gene is involved in floc formation of an Aquincola tertiaricarbonis strain.</title>
        <authorList>
            <person name="Qiu D."/>
            <person name="Xia M."/>
        </authorList>
    </citation>
    <scope>NUCLEOTIDE SEQUENCE</scope>
    <source>
        <strain evidence="7">RN12</strain>
    </source>
</reference>
<evidence type="ECO:0000256" key="4">
    <source>
        <dbReference type="ARBA" id="ARBA00022737"/>
    </source>
</evidence>
<dbReference type="InterPro" id="IPR051815">
    <property type="entry name" value="Molybdate_resp_trans_reg"/>
</dbReference>
<keyword evidence="3 5" id="KW-0500">Molybdenum</keyword>
<evidence type="ECO:0000256" key="2">
    <source>
        <dbReference type="ARBA" id="ARBA00022448"/>
    </source>
</evidence>
<dbReference type="NCBIfam" id="TIGR00638">
    <property type="entry name" value="Mop"/>
    <property type="match status" value="2"/>
</dbReference>
<evidence type="ECO:0000259" key="6">
    <source>
        <dbReference type="PROSITE" id="PS51866"/>
    </source>
</evidence>
<evidence type="ECO:0000313" key="8">
    <source>
        <dbReference type="Proteomes" id="UP001056201"/>
    </source>
</evidence>
<dbReference type="PIRSF" id="PIRSF005763">
    <property type="entry name" value="Txn_reg_ModE"/>
    <property type="match status" value="1"/>
</dbReference>
<feature type="domain" description="Mop" evidence="6">
    <location>
        <begin position="205"/>
        <end position="271"/>
    </location>
</feature>
<dbReference type="PROSITE" id="PS51866">
    <property type="entry name" value="MOP"/>
    <property type="match status" value="2"/>
</dbReference>
<dbReference type="PANTHER" id="PTHR30432">
    <property type="entry name" value="TRANSCRIPTIONAL REGULATOR MODE"/>
    <property type="match status" value="1"/>
</dbReference>
<dbReference type="Pfam" id="PF03459">
    <property type="entry name" value="TOBE"/>
    <property type="match status" value="2"/>
</dbReference>
<dbReference type="InterPro" id="IPR008995">
    <property type="entry name" value="Mo/tungstate-bd_C_term_dom"/>
</dbReference>
<dbReference type="Pfam" id="PF00126">
    <property type="entry name" value="HTH_1"/>
    <property type="match status" value="1"/>
</dbReference>
<dbReference type="InterPro" id="IPR016462">
    <property type="entry name" value="ModE"/>
</dbReference>
<proteinExistence type="inferred from homology"/>
<name>A0ABY4S7E3_AQUTE</name>
<evidence type="ECO:0000313" key="7">
    <source>
        <dbReference type="EMBL" id="URI08590.1"/>
    </source>
</evidence>
<keyword evidence="8" id="KW-1185">Reference proteome</keyword>
<dbReference type="InterPro" id="IPR036390">
    <property type="entry name" value="WH_DNA-bd_sf"/>
</dbReference>
<accession>A0ABY4S7E3</accession>
<dbReference type="Proteomes" id="UP001056201">
    <property type="component" value="Chromosome 2"/>
</dbReference>
<dbReference type="InterPro" id="IPR005116">
    <property type="entry name" value="Transp-assoc_OB_typ1"/>
</dbReference>
<dbReference type="PANTHER" id="PTHR30432:SF1">
    <property type="entry name" value="DNA-BINDING TRANSCRIPTIONAL DUAL REGULATOR MODE"/>
    <property type="match status" value="1"/>
</dbReference>
<dbReference type="SUPFAM" id="SSF46785">
    <property type="entry name" value="Winged helix' DNA-binding domain"/>
    <property type="match status" value="1"/>
</dbReference>
<dbReference type="InterPro" id="IPR036388">
    <property type="entry name" value="WH-like_DNA-bd_sf"/>
</dbReference>
<keyword evidence="2 5" id="KW-0813">Transport</keyword>
<protein>
    <submittedName>
        <fullName evidence="7">TOBE domain-containing protein</fullName>
    </submittedName>
</protein>
<dbReference type="InterPro" id="IPR004606">
    <property type="entry name" value="Mop_domain"/>
</dbReference>
<organism evidence="7 8">
    <name type="scientific">Aquincola tertiaricarbonis</name>
    <dbReference type="NCBI Taxonomy" id="391953"/>
    <lineage>
        <taxon>Bacteria</taxon>
        <taxon>Pseudomonadati</taxon>
        <taxon>Pseudomonadota</taxon>
        <taxon>Betaproteobacteria</taxon>
        <taxon>Burkholderiales</taxon>
        <taxon>Sphaerotilaceae</taxon>
        <taxon>Aquincola</taxon>
    </lineage>
</organism>
<feature type="domain" description="Mop" evidence="6">
    <location>
        <begin position="133"/>
        <end position="199"/>
    </location>
</feature>
<dbReference type="Gene3D" id="1.10.10.10">
    <property type="entry name" value="Winged helix-like DNA-binding domain superfamily/Winged helix DNA-binding domain"/>
    <property type="match status" value="1"/>
</dbReference>
<evidence type="ECO:0000256" key="1">
    <source>
        <dbReference type="ARBA" id="ARBA00008110"/>
    </source>
</evidence>
<dbReference type="SUPFAM" id="SSF50331">
    <property type="entry name" value="MOP-like"/>
    <property type="match status" value="2"/>
</dbReference>
<dbReference type="EMBL" id="CP097636">
    <property type="protein sequence ID" value="URI08590.1"/>
    <property type="molecule type" value="Genomic_DNA"/>
</dbReference>
<evidence type="ECO:0000256" key="3">
    <source>
        <dbReference type="ARBA" id="ARBA00022505"/>
    </source>
</evidence>